<reference evidence="8 9" key="2">
    <citation type="journal article" date="2012" name="Stand. Genomic Sci.">
        <title>Complete Genome Sequence of Clostridium clariflavum DSM 19732.</title>
        <authorList>
            <person name="Izquierdo J.A."/>
            <person name="Goodwin L."/>
            <person name="Davenport K.W."/>
            <person name="Teshima H."/>
            <person name="Bruce D."/>
            <person name="Detter C."/>
            <person name="Tapia R."/>
            <person name="Han S."/>
            <person name="Land M."/>
            <person name="Hauser L."/>
            <person name="Jeffries C.D."/>
            <person name="Han J."/>
            <person name="Pitluck S."/>
            <person name="Nolan M."/>
            <person name="Chen A."/>
            <person name="Huntemann M."/>
            <person name="Mavromatis K."/>
            <person name="Mikhailova N."/>
            <person name="Liolios K."/>
            <person name="Woyke T."/>
            <person name="Lynd L.R."/>
        </authorList>
    </citation>
    <scope>NUCLEOTIDE SEQUENCE [LARGE SCALE GENOMIC DNA]</scope>
    <source>
        <strain evidence="9">DSM 19732 / NBRC 101661 / EBR45</strain>
    </source>
</reference>
<feature type="transmembrane region" description="Helical" evidence="7">
    <location>
        <begin position="351"/>
        <end position="371"/>
    </location>
</feature>
<dbReference type="GO" id="GO:0042910">
    <property type="term" value="F:xenobiotic transmembrane transporter activity"/>
    <property type="evidence" value="ECO:0007669"/>
    <property type="project" value="InterPro"/>
</dbReference>
<evidence type="ECO:0000256" key="3">
    <source>
        <dbReference type="ARBA" id="ARBA00022475"/>
    </source>
</evidence>
<keyword evidence="2" id="KW-0813">Transport</keyword>
<dbReference type="GO" id="GO:0005886">
    <property type="term" value="C:plasma membrane"/>
    <property type="evidence" value="ECO:0007669"/>
    <property type="project" value="UniProtKB-SubCell"/>
</dbReference>
<feature type="transmembrane region" description="Helical" evidence="7">
    <location>
        <begin position="378"/>
        <end position="400"/>
    </location>
</feature>
<dbReference type="RefSeq" id="WP_014254148.1">
    <property type="nucleotide sequence ID" value="NC_016627.1"/>
</dbReference>
<feature type="transmembrane region" description="Helical" evidence="7">
    <location>
        <begin position="264"/>
        <end position="284"/>
    </location>
</feature>
<evidence type="ECO:0000256" key="1">
    <source>
        <dbReference type="ARBA" id="ARBA00004651"/>
    </source>
</evidence>
<keyword evidence="9" id="KW-1185">Reference proteome</keyword>
<dbReference type="InterPro" id="IPR048279">
    <property type="entry name" value="MdtK-like"/>
</dbReference>
<dbReference type="PANTHER" id="PTHR43823">
    <property type="entry name" value="SPORULATION PROTEIN YKVU"/>
    <property type="match status" value="1"/>
</dbReference>
<dbReference type="AlphaFoldDB" id="G8LVV5"/>
<keyword evidence="5 7" id="KW-1133">Transmembrane helix</keyword>
<evidence type="ECO:0000313" key="8">
    <source>
        <dbReference type="EMBL" id="AEV67522.1"/>
    </source>
</evidence>
<evidence type="ECO:0000256" key="2">
    <source>
        <dbReference type="ARBA" id="ARBA00022448"/>
    </source>
</evidence>
<protein>
    <submittedName>
        <fullName evidence="8">Putative efflux protein, MATE family</fullName>
    </submittedName>
</protein>
<keyword evidence="3" id="KW-1003">Cell membrane</keyword>
<organism evidence="8 9">
    <name type="scientific">Acetivibrio clariflavus (strain DSM 19732 / NBRC 101661 / EBR45)</name>
    <name type="common">Clostridium clariflavum</name>
    <dbReference type="NCBI Taxonomy" id="720554"/>
    <lineage>
        <taxon>Bacteria</taxon>
        <taxon>Bacillati</taxon>
        <taxon>Bacillota</taxon>
        <taxon>Clostridia</taxon>
        <taxon>Eubacteriales</taxon>
        <taxon>Oscillospiraceae</taxon>
        <taxon>Acetivibrio</taxon>
    </lineage>
</organism>
<dbReference type="KEGG" id="ccl:Clocl_0829"/>
<reference evidence="9" key="1">
    <citation type="submission" date="2011-12" db="EMBL/GenBank/DDBJ databases">
        <title>Complete sequence of Clostridium clariflavum DSM 19732.</title>
        <authorList>
            <consortium name="US DOE Joint Genome Institute"/>
            <person name="Lucas S."/>
            <person name="Han J."/>
            <person name="Lapidus A."/>
            <person name="Cheng J.-F."/>
            <person name="Goodwin L."/>
            <person name="Pitluck S."/>
            <person name="Peters L."/>
            <person name="Teshima H."/>
            <person name="Detter J.C."/>
            <person name="Han C."/>
            <person name="Tapia R."/>
            <person name="Land M."/>
            <person name="Hauser L."/>
            <person name="Kyrpides N."/>
            <person name="Ivanova N."/>
            <person name="Pagani I."/>
            <person name="Kitzmiller T."/>
            <person name="Lynd L."/>
            <person name="Izquierdo J."/>
            <person name="Woyke T."/>
        </authorList>
    </citation>
    <scope>NUCLEOTIDE SEQUENCE [LARGE SCALE GENOMIC DNA]</scope>
    <source>
        <strain evidence="9">DSM 19732 / NBRC 101661 / EBR45</strain>
    </source>
</reference>
<gene>
    <name evidence="8" type="ordered locus">Clocl_0829</name>
</gene>
<feature type="transmembrane region" description="Helical" evidence="7">
    <location>
        <begin position="304"/>
        <end position="331"/>
    </location>
</feature>
<dbReference type="GO" id="GO:0015297">
    <property type="term" value="F:antiporter activity"/>
    <property type="evidence" value="ECO:0007669"/>
    <property type="project" value="InterPro"/>
</dbReference>
<keyword evidence="6 7" id="KW-0472">Membrane</keyword>
<proteinExistence type="predicted"/>
<feature type="transmembrane region" description="Helical" evidence="7">
    <location>
        <begin position="129"/>
        <end position="149"/>
    </location>
</feature>
<dbReference type="NCBIfam" id="TIGR00797">
    <property type="entry name" value="matE"/>
    <property type="match status" value="1"/>
</dbReference>
<dbReference type="PIRSF" id="PIRSF006603">
    <property type="entry name" value="DinF"/>
    <property type="match status" value="1"/>
</dbReference>
<dbReference type="HOGENOM" id="CLU_012893_0_2_9"/>
<dbReference type="InterPro" id="IPR002528">
    <property type="entry name" value="MATE_fam"/>
</dbReference>
<feature type="transmembrane region" description="Helical" evidence="7">
    <location>
        <begin position="12"/>
        <end position="35"/>
    </location>
</feature>
<evidence type="ECO:0000256" key="5">
    <source>
        <dbReference type="ARBA" id="ARBA00022989"/>
    </source>
</evidence>
<dbReference type="eggNOG" id="COG0534">
    <property type="taxonomic scope" value="Bacteria"/>
</dbReference>
<dbReference type="InterPro" id="IPR051327">
    <property type="entry name" value="MATE_MepA_subfamily"/>
</dbReference>
<evidence type="ECO:0000256" key="4">
    <source>
        <dbReference type="ARBA" id="ARBA00022692"/>
    </source>
</evidence>
<dbReference type="Pfam" id="PF01554">
    <property type="entry name" value="MatE"/>
    <property type="match status" value="2"/>
</dbReference>
<evidence type="ECO:0000313" key="9">
    <source>
        <dbReference type="Proteomes" id="UP000005435"/>
    </source>
</evidence>
<feature type="transmembrane region" description="Helical" evidence="7">
    <location>
        <begin position="86"/>
        <end position="109"/>
    </location>
</feature>
<keyword evidence="4 7" id="KW-0812">Transmembrane</keyword>
<feature type="transmembrane region" description="Helical" evidence="7">
    <location>
        <begin position="186"/>
        <end position="207"/>
    </location>
</feature>
<dbReference type="EMBL" id="CP003065">
    <property type="protein sequence ID" value="AEV67522.1"/>
    <property type="molecule type" value="Genomic_DNA"/>
</dbReference>
<feature type="transmembrane region" description="Helical" evidence="7">
    <location>
        <begin position="236"/>
        <end position="258"/>
    </location>
</feature>
<dbReference type="STRING" id="720554.Clocl_0829"/>
<evidence type="ECO:0000256" key="7">
    <source>
        <dbReference type="SAM" id="Phobius"/>
    </source>
</evidence>
<dbReference type="Proteomes" id="UP000005435">
    <property type="component" value="Chromosome"/>
</dbReference>
<feature type="transmembrane region" description="Helical" evidence="7">
    <location>
        <begin position="47"/>
        <end position="74"/>
    </location>
</feature>
<feature type="transmembrane region" description="Helical" evidence="7">
    <location>
        <begin position="406"/>
        <end position="425"/>
    </location>
</feature>
<sequence length="436" mass="47141">MSNRAKILIKNVCPAIISNIAFFLFSIIDGIFVGNGVGTDALGAVNIVIPFVMVLGALIMLTVVGGITITAIRLGRGDTEGANEAFMHSFIATILISGIIGLSGIVFTGQIARFLGATDVFYNHVTDYLFWYCVFAIPSALFSFANNFGRNEGVTVLVSASSVFASALNIFLDWLFVFPLSMGVKGAAIATGISETVGMLIVISYFLRGKSVLKFKRFKFDKALLLKMFGRGTPEAVNQFAAPISILCTNLMLLALLGETAVNAYSIIGYVGSFSAAIFFATAVGLQPLFGQCYGSKDENGLKYYLRAGIIINLTGSILITILLFFVGGPVSSLFGANAETLESVIKYMPMYSPGFIFMSVNSIISAYLYSTKRTKPALVLNICRSLIFNTAVILIVPTIFGGNSIWFTMAIYEILSMILAIFLFKYSERNGINFH</sequence>
<evidence type="ECO:0000256" key="6">
    <source>
        <dbReference type="ARBA" id="ARBA00023136"/>
    </source>
</evidence>
<dbReference type="OrthoDB" id="305360at2"/>
<feature type="transmembrane region" description="Helical" evidence="7">
    <location>
        <begin position="156"/>
        <end position="180"/>
    </location>
</feature>
<comment type="subcellular location">
    <subcellularLocation>
        <location evidence="1">Cell membrane</location>
        <topology evidence="1">Multi-pass membrane protein</topology>
    </subcellularLocation>
</comment>
<accession>G8LVV5</accession>
<dbReference type="PANTHER" id="PTHR43823:SF3">
    <property type="entry name" value="MULTIDRUG EXPORT PROTEIN MEPA"/>
    <property type="match status" value="1"/>
</dbReference>
<name>G8LVV5_ACECE</name>